<keyword evidence="1" id="KW-1133">Transmembrane helix</keyword>
<organism evidence="3 4">
    <name type="scientific">Paraglaciecola aquimarina</name>
    <dbReference type="NCBI Taxonomy" id="1235557"/>
    <lineage>
        <taxon>Bacteria</taxon>
        <taxon>Pseudomonadati</taxon>
        <taxon>Pseudomonadota</taxon>
        <taxon>Gammaproteobacteria</taxon>
        <taxon>Alteromonadales</taxon>
        <taxon>Alteromonadaceae</taxon>
        <taxon>Paraglaciecola</taxon>
    </lineage>
</organism>
<evidence type="ECO:0008006" key="5">
    <source>
        <dbReference type="Google" id="ProtNLM"/>
    </source>
</evidence>
<reference evidence="3 4" key="1">
    <citation type="submission" date="2023-10" db="EMBL/GenBank/DDBJ databases">
        <title>Glaciecola aquimarina strain GGW-M5 nov., isolated from a coastal seawater.</title>
        <authorList>
            <person name="Bayburt H."/>
            <person name="Kim J.M."/>
            <person name="Choi B.J."/>
            <person name="Jeon C.O."/>
        </authorList>
    </citation>
    <scope>NUCLEOTIDE SEQUENCE [LARGE SCALE GENOMIC DNA]</scope>
    <source>
        <strain evidence="3 4">KCTC 32108</strain>
    </source>
</reference>
<gene>
    <name evidence="3" type="ORF">RS130_10130</name>
</gene>
<protein>
    <recommendedName>
        <fullName evidence="5">PEP-CTERM sorting domain-containing protein</fullName>
    </recommendedName>
</protein>
<keyword evidence="1" id="KW-0812">Transmembrane</keyword>
<sequence length="193" mass="19821">MKHISKKLARSFVLASALLVSAFSTQAALVLSFDQTNIAVDVSDTFTVDLYVDALTPSDAIIAWGLDAVFDNGVIALNSFSLGTSFLPGFSADSDTLAGNSPIPSGVFGADILLGSFEFLAVGAGTTTLSTATTSGDIFEGFTTVDFFNPAIFNSASTSITVADSGSVGVSAPATLAIFSFAAIFLMGWARKS</sequence>
<evidence type="ECO:0000313" key="3">
    <source>
        <dbReference type="EMBL" id="MDU0354243.1"/>
    </source>
</evidence>
<keyword evidence="4" id="KW-1185">Reference proteome</keyword>
<keyword evidence="1" id="KW-0472">Membrane</keyword>
<feature type="signal peptide" evidence="2">
    <location>
        <begin position="1"/>
        <end position="27"/>
    </location>
</feature>
<proteinExistence type="predicted"/>
<feature type="chain" id="PRO_5046629383" description="PEP-CTERM sorting domain-containing protein" evidence="2">
    <location>
        <begin position="28"/>
        <end position="193"/>
    </location>
</feature>
<evidence type="ECO:0000256" key="1">
    <source>
        <dbReference type="SAM" id="Phobius"/>
    </source>
</evidence>
<keyword evidence="2" id="KW-0732">Signal</keyword>
<evidence type="ECO:0000256" key="2">
    <source>
        <dbReference type="SAM" id="SignalP"/>
    </source>
</evidence>
<dbReference type="RefSeq" id="WP_316025858.1">
    <property type="nucleotide sequence ID" value="NZ_JAWDIO010000002.1"/>
</dbReference>
<feature type="transmembrane region" description="Helical" evidence="1">
    <location>
        <begin position="170"/>
        <end position="190"/>
    </location>
</feature>
<name>A0ABU3SW77_9ALTE</name>
<dbReference type="EMBL" id="JAWDIO010000002">
    <property type="protein sequence ID" value="MDU0354243.1"/>
    <property type="molecule type" value="Genomic_DNA"/>
</dbReference>
<evidence type="ECO:0000313" key="4">
    <source>
        <dbReference type="Proteomes" id="UP001247805"/>
    </source>
</evidence>
<comment type="caution">
    <text evidence="3">The sequence shown here is derived from an EMBL/GenBank/DDBJ whole genome shotgun (WGS) entry which is preliminary data.</text>
</comment>
<accession>A0ABU3SW77</accession>
<dbReference type="Proteomes" id="UP001247805">
    <property type="component" value="Unassembled WGS sequence"/>
</dbReference>